<feature type="compositionally biased region" description="Polar residues" evidence="1">
    <location>
        <begin position="48"/>
        <end position="60"/>
    </location>
</feature>
<protein>
    <recommendedName>
        <fullName evidence="2">25S rRNA (uridine-N(3))-methyltransferase BMT5-like domain-containing protein</fullName>
    </recommendedName>
</protein>
<dbReference type="PANTHER" id="PTHR11538">
    <property type="entry name" value="PHENYLALANYL-TRNA SYNTHETASE"/>
    <property type="match status" value="1"/>
</dbReference>
<evidence type="ECO:0000259" key="2">
    <source>
        <dbReference type="Pfam" id="PF10354"/>
    </source>
</evidence>
<dbReference type="GO" id="GO:0070475">
    <property type="term" value="P:rRNA base methylation"/>
    <property type="evidence" value="ECO:0007669"/>
    <property type="project" value="InterPro"/>
</dbReference>
<dbReference type="AlphaFoldDB" id="A0A250XF64"/>
<dbReference type="STRING" id="1157962.A0A250XF64"/>
<dbReference type="EMBL" id="BEGY01000067">
    <property type="protein sequence ID" value="GAX81559.1"/>
    <property type="molecule type" value="Genomic_DNA"/>
</dbReference>
<dbReference type="GO" id="GO:0070042">
    <property type="term" value="F:rRNA (uridine-N3-)-methyltransferase activity"/>
    <property type="evidence" value="ECO:0007669"/>
    <property type="project" value="InterPro"/>
</dbReference>
<gene>
    <name evidence="3" type="ORF">CEUSTIGMA_g8987.t1</name>
</gene>
<evidence type="ECO:0000313" key="3">
    <source>
        <dbReference type="EMBL" id="GAX81559.1"/>
    </source>
</evidence>
<proteinExistence type="predicted"/>
<feature type="region of interest" description="Disordered" evidence="1">
    <location>
        <begin position="19"/>
        <end position="76"/>
    </location>
</feature>
<comment type="caution">
    <text evidence="3">The sequence shown here is derived from an EMBL/GenBank/DDBJ whole genome shotgun (WGS) entry which is preliminary data.</text>
</comment>
<accession>A0A250XF64</accession>
<dbReference type="Pfam" id="PF10354">
    <property type="entry name" value="BMT5-like"/>
    <property type="match status" value="1"/>
</dbReference>
<sequence length="373" mass="40209">MAKKGRKLAIKQSVKALYDRKRVARSRPGRPDGKVSTSGAMKKRGIKNQRNLASKSQQQKAAPELPNCLSNPKSNNTPFSTDDTILLVGEGNFSFSAALATLLGSAELITATCFDTEQEVQRKYPDAARHMATVKDLGGIVLHGVDATKLGLHEGLKAGRSNGRFSKIVFNFPHAGAGIKDQDRNILTNQHLLAGFFSSARQFLSSPLSGVQYTAQGPITPPSGQILVTLKTGIPYDDWGLVSLGKAAGYFVHHCTEFKSEFYPGYEHRRTIGWDATKEGNVEIEGKACKTWAFCDKKGAAAVASSRKLASKRAKKGQQGSKSSSVADSVLGEDLEGGGRDQDGKKSRKEKKKALAAKRKRHQADSDGSSDSD</sequence>
<reference evidence="3 4" key="1">
    <citation type="submission" date="2017-08" db="EMBL/GenBank/DDBJ databases">
        <title>Acidophilic green algal genome provides insights into adaptation to an acidic environment.</title>
        <authorList>
            <person name="Hirooka S."/>
            <person name="Hirose Y."/>
            <person name="Kanesaki Y."/>
            <person name="Higuchi S."/>
            <person name="Fujiwara T."/>
            <person name="Onuma R."/>
            <person name="Era A."/>
            <person name="Ohbayashi R."/>
            <person name="Uzuka A."/>
            <person name="Nozaki H."/>
            <person name="Yoshikawa H."/>
            <person name="Miyagishima S.Y."/>
        </authorList>
    </citation>
    <scope>NUCLEOTIDE SEQUENCE [LARGE SCALE GENOMIC DNA]</scope>
    <source>
        <strain evidence="3 4">NIES-2499</strain>
    </source>
</reference>
<evidence type="ECO:0000256" key="1">
    <source>
        <dbReference type="SAM" id="MobiDB-lite"/>
    </source>
</evidence>
<dbReference type="OrthoDB" id="544642at2759"/>
<feature type="region of interest" description="Disordered" evidence="1">
    <location>
        <begin position="312"/>
        <end position="373"/>
    </location>
</feature>
<name>A0A250XF64_9CHLO</name>
<dbReference type="PANTHER" id="PTHR11538:SF26">
    <property type="entry name" value="FERREDOXIN-FOLD ANTICODON-BINDING DOMAIN-CONTAINING PROTEIN 1"/>
    <property type="match status" value="1"/>
</dbReference>
<dbReference type="Proteomes" id="UP000232323">
    <property type="component" value="Unassembled WGS sequence"/>
</dbReference>
<evidence type="ECO:0000313" key="4">
    <source>
        <dbReference type="Proteomes" id="UP000232323"/>
    </source>
</evidence>
<dbReference type="InterPro" id="IPR019446">
    <property type="entry name" value="BMT5-like"/>
</dbReference>
<feature type="domain" description="25S rRNA (uridine-N(3))-methyltransferase BMT5-like" evidence="2">
    <location>
        <begin position="86"/>
        <end position="270"/>
    </location>
</feature>
<feature type="compositionally biased region" description="Basic residues" evidence="1">
    <location>
        <begin position="346"/>
        <end position="362"/>
    </location>
</feature>
<organism evidence="3 4">
    <name type="scientific">Chlamydomonas eustigma</name>
    <dbReference type="NCBI Taxonomy" id="1157962"/>
    <lineage>
        <taxon>Eukaryota</taxon>
        <taxon>Viridiplantae</taxon>
        <taxon>Chlorophyta</taxon>
        <taxon>core chlorophytes</taxon>
        <taxon>Chlorophyceae</taxon>
        <taxon>CS clade</taxon>
        <taxon>Chlamydomonadales</taxon>
        <taxon>Chlamydomonadaceae</taxon>
        <taxon>Chlamydomonas</taxon>
    </lineage>
</organism>
<keyword evidence="4" id="KW-1185">Reference proteome</keyword>
<dbReference type="GO" id="GO:0005737">
    <property type="term" value="C:cytoplasm"/>
    <property type="evidence" value="ECO:0007669"/>
    <property type="project" value="TreeGrafter"/>
</dbReference>